<reference evidence="1 2" key="1">
    <citation type="submission" date="2020-04" db="EMBL/GenBank/DDBJ databases">
        <title>Perkinsus olseni comparative genomics.</title>
        <authorList>
            <person name="Bogema D.R."/>
        </authorList>
    </citation>
    <scope>NUCLEOTIDE SEQUENCE [LARGE SCALE GENOMIC DNA]</scope>
    <source>
        <strain evidence="1 2">ATCC PRA-207</strain>
    </source>
</reference>
<dbReference type="AlphaFoldDB" id="A0A7J6SHI6"/>
<evidence type="ECO:0000313" key="1">
    <source>
        <dbReference type="EMBL" id="KAF4732444.1"/>
    </source>
</evidence>
<proteinExistence type="predicted"/>
<protein>
    <submittedName>
        <fullName evidence="1">Uncharacterized protein</fullName>
    </submittedName>
</protein>
<gene>
    <name evidence="1" type="ORF">FOZ63_000221</name>
</gene>
<sequence length="190" mass="21105">VVLDDTKPSPLAGTSKARRMIELRKNAVKFSGGADEDVEEWLDKLDMCCNALKMALAHAKRAEADRSEELAQFLTEFDVQHGKVQVPRNKAQELLELTHDHEGRAAMFNILREFVDMPGLAAECNRFKCADCAAAKALPGDNKPLMPLASIKPAPRPFDRIHTDICGPYRQMDSGTSRFYLITAIDSCTN</sequence>
<comment type="caution">
    <text evidence="1">The sequence shown here is derived from an EMBL/GenBank/DDBJ whole genome shotgun (WGS) entry which is preliminary data.</text>
</comment>
<dbReference type="EMBL" id="JABANO010018055">
    <property type="protein sequence ID" value="KAF4732444.1"/>
    <property type="molecule type" value="Genomic_DNA"/>
</dbReference>
<keyword evidence="2" id="KW-1185">Reference proteome</keyword>
<feature type="non-terminal residue" evidence="1">
    <location>
        <position position="1"/>
    </location>
</feature>
<accession>A0A7J6SHI6</accession>
<organism evidence="1 2">
    <name type="scientific">Perkinsus olseni</name>
    <name type="common">Perkinsus atlanticus</name>
    <dbReference type="NCBI Taxonomy" id="32597"/>
    <lineage>
        <taxon>Eukaryota</taxon>
        <taxon>Sar</taxon>
        <taxon>Alveolata</taxon>
        <taxon>Perkinsozoa</taxon>
        <taxon>Perkinsea</taxon>
        <taxon>Perkinsida</taxon>
        <taxon>Perkinsidae</taxon>
        <taxon>Perkinsus</taxon>
    </lineage>
</organism>
<evidence type="ECO:0000313" key="2">
    <source>
        <dbReference type="Proteomes" id="UP000553632"/>
    </source>
</evidence>
<name>A0A7J6SHI6_PEROL</name>
<dbReference type="Proteomes" id="UP000553632">
    <property type="component" value="Unassembled WGS sequence"/>
</dbReference>